<organism evidence="2 3">
    <name type="scientific">Coptis chinensis</name>
    <dbReference type="NCBI Taxonomy" id="261450"/>
    <lineage>
        <taxon>Eukaryota</taxon>
        <taxon>Viridiplantae</taxon>
        <taxon>Streptophyta</taxon>
        <taxon>Embryophyta</taxon>
        <taxon>Tracheophyta</taxon>
        <taxon>Spermatophyta</taxon>
        <taxon>Magnoliopsida</taxon>
        <taxon>Ranunculales</taxon>
        <taxon>Ranunculaceae</taxon>
        <taxon>Coptidoideae</taxon>
        <taxon>Coptis</taxon>
    </lineage>
</organism>
<proteinExistence type="predicted"/>
<dbReference type="Proteomes" id="UP000631114">
    <property type="component" value="Unassembled WGS sequence"/>
</dbReference>
<comment type="caution">
    <text evidence="2">The sequence shown here is derived from an EMBL/GenBank/DDBJ whole genome shotgun (WGS) entry which is preliminary data.</text>
</comment>
<dbReference type="PANTHER" id="PTHR36041:SF2">
    <property type="entry name" value="SUCCINATE DEHYDROGENASE SUBUNIT 7A, MITOCHONDRIAL-RELATED"/>
    <property type="match status" value="1"/>
</dbReference>
<evidence type="ECO:0000256" key="1">
    <source>
        <dbReference type="SAM" id="MobiDB-lite"/>
    </source>
</evidence>
<protein>
    <submittedName>
        <fullName evidence="2">Uncharacterized protein</fullName>
    </submittedName>
</protein>
<accession>A0A835IYC7</accession>
<keyword evidence="3" id="KW-1185">Reference proteome</keyword>
<gene>
    <name evidence="2" type="ORF">IFM89_026281</name>
</gene>
<feature type="compositionally biased region" description="Low complexity" evidence="1">
    <location>
        <begin position="10"/>
        <end position="22"/>
    </location>
</feature>
<evidence type="ECO:0000313" key="2">
    <source>
        <dbReference type="EMBL" id="KAF9625701.1"/>
    </source>
</evidence>
<dbReference type="EMBL" id="JADFTS010000001">
    <property type="protein sequence ID" value="KAF9625701.1"/>
    <property type="molecule type" value="Genomic_DNA"/>
</dbReference>
<dbReference type="OrthoDB" id="684848at2759"/>
<evidence type="ECO:0000313" key="3">
    <source>
        <dbReference type="Proteomes" id="UP000631114"/>
    </source>
</evidence>
<dbReference type="InterPro" id="IPR034573">
    <property type="entry name" value="SDH7"/>
</dbReference>
<name>A0A835IYC7_9MAGN</name>
<reference evidence="2 3" key="1">
    <citation type="submission" date="2020-10" db="EMBL/GenBank/DDBJ databases">
        <title>The Coptis chinensis genome and diversification of protoberbering-type alkaloids.</title>
        <authorList>
            <person name="Wang B."/>
            <person name="Shu S."/>
            <person name="Song C."/>
            <person name="Liu Y."/>
        </authorList>
    </citation>
    <scope>NUCLEOTIDE SEQUENCE [LARGE SCALE GENOMIC DNA]</scope>
    <source>
        <strain evidence="2">HL-2020</strain>
        <tissue evidence="2">Leaf</tissue>
    </source>
</reference>
<dbReference type="GO" id="GO:0045273">
    <property type="term" value="C:respiratory chain complex II (succinate dehydrogenase)"/>
    <property type="evidence" value="ECO:0007669"/>
    <property type="project" value="InterPro"/>
</dbReference>
<dbReference type="PANTHER" id="PTHR36041">
    <property type="entry name" value="SUCCINATE DEHYDROGENASE SUBUNIT 7A, MITOCHONDRIAL-RELATED"/>
    <property type="match status" value="1"/>
</dbReference>
<sequence>MAFLLSKTFSRSSSQNNIGESSSLRRFHVEPGPREIALLKPDPALKRYKSYTKSVYRLKRVGEVLTIVVAAGSQKYYWFFSGCCYEIYVKATMREEARKQARAASEAA</sequence>
<feature type="region of interest" description="Disordered" evidence="1">
    <location>
        <begin position="1"/>
        <end position="24"/>
    </location>
</feature>
<dbReference type="AlphaFoldDB" id="A0A835IYC7"/>